<dbReference type="HAMAP" id="MF_01152">
    <property type="entry name" value="DnaJ"/>
    <property type="match status" value="1"/>
</dbReference>
<keyword evidence="2" id="KW-0677">Repeat</keyword>
<evidence type="ECO:0000256" key="1">
    <source>
        <dbReference type="ARBA" id="ARBA00022723"/>
    </source>
</evidence>
<evidence type="ECO:0000256" key="8">
    <source>
        <dbReference type="SAM" id="Phobius"/>
    </source>
</evidence>
<keyword evidence="11" id="KW-1185">Reference proteome</keyword>
<dbReference type="InterPro" id="IPR008971">
    <property type="entry name" value="HSP40/DnaJ_pept-bd"/>
</dbReference>
<evidence type="ECO:0000256" key="4">
    <source>
        <dbReference type="ARBA" id="ARBA00022833"/>
    </source>
</evidence>
<dbReference type="PROSITE" id="PS50076">
    <property type="entry name" value="DNAJ_2"/>
    <property type="match status" value="1"/>
</dbReference>
<evidence type="ECO:0000256" key="2">
    <source>
        <dbReference type="ARBA" id="ARBA00022737"/>
    </source>
</evidence>
<dbReference type="InterPro" id="IPR036869">
    <property type="entry name" value="J_dom_sf"/>
</dbReference>
<dbReference type="PROSITE" id="PS00636">
    <property type="entry name" value="DNAJ_1"/>
    <property type="match status" value="1"/>
</dbReference>
<evidence type="ECO:0000256" key="6">
    <source>
        <dbReference type="PROSITE-ProRule" id="PRU00546"/>
    </source>
</evidence>
<keyword evidence="8" id="KW-0812">Transmembrane</keyword>
<keyword evidence="8" id="KW-0472">Membrane</keyword>
<dbReference type="Pfam" id="PF01556">
    <property type="entry name" value="DnaJ_C"/>
    <property type="match status" value="1"/>
</dbReference>
<feature type="domain" description="CR-type" evidence="10">
    <location>
        <begin position="196"/>
        <end position="274"/>
    </location>
</feature>
<accession>A0ABM4D6D2</accession>
<sequence length="493" mass="54787">MATPTRRLWTTIFKDKRVFPAVLKKASYNINAHSCCLLLPNKPKYFLPQSSLKRHLHSTASLNKKDYYKILGVQKGASATDIKKAYYQLAKQYHPDTNKDKTALEKFQEIQQAYEVLSDESKRSAYDQFGQTDFAGAKGGGGGYQNPFQDANIDEIFKQFFGGNKASGFSSSFGFEDARSTQQYVMNLSFMESVKGVNKDIRVQIQNLCNRCNGKKAEPGSTAQKCPKCNGSGEEVLSNGFFNMRSTCRRCQGQGSIVNNPCRKCTGKGTVLEDKVITVPVPAGIEDGQTVRVPVSHGELFVTFKVAKSKIFERVGTDVYSDLSVHFTQAILGGTQVVPGIHGDIEITLLPGTQSHQQMRLIGKGIPRLNGHGNGDHYLQIKIHLPKYLTEEQKKLIVKFAEMDDTIQGSVRGVDRGKSKHKPHEENTSKGNEGQNASFTEETSSKKKEENEGTEDSEKLIFNMDPEQARMVMILAGLTFICLLTYMLSSDLE</sequence>
<feature type="compositionally biased region" description="Basic and acidic residues" evidence="7">
    <location>
        <begin position="413"/>
        <end position="428"/>
    </location>
</feature>
<proteinExistence type="inferred from homology"/>
<feature type="compositionally biased region" description="Basic and acidic residues" evidence="7">
    <location>
        <begin position="443"/>
        <end position="459"/>
    </location>
</feature>
<feature type="domain" description="J" evidence="9">
    <location>
        <begin position="66"/>
        <end position="130"/>
    </location>
</feature>
<dbReference type="PRINTS" id="PR00625">
    <property type="entry name" value="JDOMAIN"/>
</dbReference>
<dbReference type="PANTHER" id="PTHR44145:SF3">
    <property type="entry name" value="DNAJ HOMOLOG SUBFAMILY A MEMBER 3, MITOCHONDRIAL"/>
    <property type="match status" value="1"/>
</dbReference>
<protein>
    <submittedName>
        <fullName evidence="12">DnaJ homolog subfamily A member 3, mitochondrial isoform X3</fullName>
    </submittedName>
</protein>
<dbReference type="PANTHER" id="PTHR44145">
    <property type="entry name" value="DNAJ HOMOLOG SUBFAMILY A MEMBER 3, MITOCHONDRIAL"/>
    <property type="match status" value="1"/>
</dbReference>
<dbReference type="InterPro" id="IPR002939">
    <property type="entry name" value="DnaJ_C"/>
</dbReference>
<dbReference type="Gene3D" id="2.60.260.20">
    <property type="entry name" value="Urease metallochaperone UreE, N-terminal domain"/>
    <property type="match status" value="2"/>
</dbReference>
<evidence type="ECO:0000256" key="3">
    <source>
        <dbReference type="ARBA" id="ARBA00022771"/>
    </source>
</evidence>
<dbReference type="SUPFAM" id="SSF49493">
    <property type="entry name" value="HSP40/DnaJ peptide-binding domain"/>
    <property type="match status" value="2"/>
</dbReference>
<evidence type="ECO:0000313" key="12">
    <source>
        <dbReference type="RefSeq" id="XP_065669861.1"/>
    </source>
</evidence>
<dbReference type="CDD" id="cd10747">
    <property type="entry name" value="DnaJ_C"/>
    <property type="match status" value="1"/>
</dbReference>
<dbReference type="SUPFAM" id="SSF57938">
    <property type="entry name" value="DnaJ/Hsp40 cysteine-rich domain"/>
    <property type="match status" value="1"/>
</dbReference>
<dbReference type="Pfam" id="PF00684">
    <property type="entry name" value="DnaJ_CXXCXGXG"/>
    <property type="match status" value="1"/>
</dbReference>
<dbReference type="InterPro" id="IPR036410">
    <property type="entry name" value="HSP_DnaJ_Cys-rich_dom_sf"/>
</dbReference>
<evidence type="ECO:0000259" key="10">
    <source>
        <dbReference type="PROSITE" id="PS51188"/>
    </source>
</evidence>
<dbReference type="Gene3D" id="1.10.287.110">
    <property type="entry name" value="DnaJ domain"/>
    <property type="match status" value="1"/>
</dbReference>
<keyword evidence="1 6" id="KW-0479">Metal-binding</keyword>
<name>A0ABM4D6D2_HYDVU</name>
<dbReference type="InterPro" id="IPR001623">
    <property type="entry name" value="DnaJ_domain"/>
</dbReference>
<feature type="region of interest" description="Disordered" evidence="7">
    <location>
        <begin position="411"/>
        <end position="460"/>
    </location>
</feature>
<dbReference type="GeneID" id="100211135"/>
<dbReference type="Proteomes" id="UP001652625">
    <property type="component" value="Chromosome 12"/>
</dbReference>
<dbReference type="CDD" id="cd10719">
    <property type="entry name" value="DnaJ_zf"/>
    <property type="match status" value="1"/>
</dbReference>
<evidence type="ECO:0000256" key="7">
    <source>
        <dbReference type="SAM" id="MobiDB-lite"/>
    </source>
</evidence>
<evidence type="ECO:0000256" key="5">
    <source>
        <dbReference type="ARBA" id="ARBA00023186"/>
    </source>
</evidence>
<feature type="zinc finger region" description="CR-type" evidence="6">
    <location>
        <begin position="196"/>
        <end position="274"/>
    </location>
</feature>
<keyword evidence="3 6" id="KW-0863">Zinc-finger</keyword>
<gene>
    <name evidence="12" type="primary">LOC100211135</name>
</gene>
<dbReference type="PROSITE" id="PS51188">
    <property type="entry name" value="ZF_CR"/>
    <property type="match status" value="1"/>
</dbReference>
<feature type="transmembrane region" description="Helical" evidence="8">
    <location>
        <begin position="469"/>
        <end position="488"/>
    </location>
</feature>
<dbReference type="CDD" id="cd06257">
    <property type="entry name" value="DnaJ"/>
    <property type="match status" value="1"/>
</dbReference>
<keyword evidence="4 6" id="KW-0862">Zinc</keyword>
<dbReference type="InterPro" id="IPR018253">
    <property type="entry name" value="DnaJ_domain_CS"/>
</dbReference>
<dbReference type="Gene3D" id="2.10.230.10">
    <property type="entry name" value="Heat shock protein DnaJ, cysteine-rich domain"/>
    <property type="match status" value="1"/>
</dbReference>
<keyword evidence="8" id="KW-1133">Transmembrane helix</keyword>
<dbReference type="InterPro" id="IPR012724">
    <property type="entry name" value="DnaJ"/>
</dbReference>
<keyword evidence="5" id="KW-0143">Chaperone</keyword>
<dbReference type="RefSeq" id="XP_065669861.1">
    <property type="nucleotide sequence ID" value="XM_065813789.1"/>
</dbReference>
<evidence type="ECO:0000259" key="9">
    <source>
        <dbReference type="PROSITE" id="PS50076"/>
    </source>
</evidence>
<dbReference type="SUPFAM" id="SSF46565">
    <property type="entry name" value="Chaperone J-domain"/>
    <property type="match status" value="1"/>
</dbReference>
<organism evidence="11 12">
    <name type="scientific">Hydra vulgaris</name>
    <name type="common">Hydra</name>
    <name type="synonym">Hydra attenuata</name>
    <dbReference type="NCBI Taxonomy" id="6087"/>
    <lineage>
        <taxon>Eukaryota</taxon>
        <taxon>Metazoa</taxon>
        <taxon>Cnidaria</taxon>
        <taxon>Hydrozoa</taxon>
        <taxon>Hydroidolina</taxon>
        <taxon>Anthoathecata</taxon>
        <taxon>Aplanulata</taxon>
        <taxon>Hydridae</taxon>
        <taxon>Hydra</taxon>
    </lineage>
</organism>
<dbReference type="InterPro" id="IPR001305">
    <property type="entry name" value="HSP_DnaJ_Cys-rich_dom"/>
</dbReference>
<dbReference type="SMART" id="SM00271">
    <property type="entry name" value="DnaJ"/>
    <property type="match status" value="1"/>
</dbReference>
<dbReference type="InterPro" id="IPR051938">
    <property type="entry name" value="Apopto_cytoskel_mod"/>
</dbReference>
<reference evidence="12" key="1">
    <citation type="submission" date="2025-08" db="UniProtKB">
        <authorList>
            <consortium name="RefSeq"/>
        </authorList>
    </citation>
    <scope>IDENTIFICATION</scope>
</reference>
<dbReference type="Pfam" id="PF00226">
    <property type="entry name" value="DnaJ"/>
    <property type="match status" value="1"/>
</dbReference>
<evidence type="ECO:0000313" key="11">
    <source>
        <dbReference type="Proteomes" id="UP001652625"/>
    </source>
</evidence>